<evidence type="ECO:0000313" key="4">
    <source>
        <dbReference type="EMBL" id="MBW3118939.1"/>
    </source>
</evidence>
<keyword evidence="2 4" id="KW-0808">Transferase</keyword>
<name>A0AAE2ZFN7_PRORE</name>
<dbReference type="PANTHER" id="PTHR22916:SF51">
    <property type="entry name" value="GLYCOSYLTRANSFERASE EPSH-RELATED"/>
    <property type="match status" value="1"/>
</dbReference>
<dbReference type="Gene3D" id="3.90.550.10">
    <property type="entry name" value="Spore Coat Polysaccharide Biosynthesis Protein SpsA, Chain A"/>
    <property type="match status" value="1"/>
</dbReference>
<dbReference type="InterPro" id="IPR001173">
    <property type="entry name" value="Glyco_trans_2-like"/>
</dbReference>
<dbReference type="GO" id="GO:0016758">
    <property type="term" value="F:hexosyltransferase activity"/>
    <property type="evidence" value="ECO:0007669"/>
    <property type="project" value="UniProtKB-ARBA"/>
</dbReference>
<dbReference type="Proteomes" id="UP001155882">
    <property type="component" value="Unassembled WGS sequence"/>
</dbReference>
<keyword evidence="1 4" id="KW-0328">Glycosyltransferase</keyword>
<dbReference type="EMBL" id="JAHWLI010000126">
    <property type="protein sequence ID" value="MBW3118939.1"/>
    <property type="molecule type" value="Genomic_DNA"/>
</dbReference>
<evidence type="ECO:0000256" key="2">
    <source>
        <dbReference type="ARBA" id="ARBA00022679"/>
    </source>
</evidence>
<feature type="domain" description="Glycosyltransferase 2-like" evidence="3">
    <location>
        <begin position="11"/>
        <end position="137"/>
    </location>
</feature>
<evidence type="ECO:0000256" key="1">
    <source>
        <dbReference type="ARBA" id="ARBA00022676"/>
    </source>
</evidence>
<evidence type="ECO:0000313" key="5">
    <source>
        <dbReference type="Proteomes" id="UP001155882"/>
    </source>
</evidence>
<dbReference type="InterPro" id="IPR029044">
    <property type="entry name" value="Nucleotide-diphossugar_trans"/>
</dbReference>
<dbReference type="CDD" id="cd00761">
    <property type="entry name" value="Glyco_tranf_GTA_type"/>
    <property type="match status" value="1"/>
</dbReference>
<proteinExistence type="predicted"/>
<evidence type="ECO:0000259" key="3">
    <source>
        <dbReference type="Pfam" id="PF00535"/>
    </source>
</evidence>
<dbReference type="SUPFAM" id="SSF53448">
    <property type="entry name" value="Nucleotide-diphospho-sugar transferases"/>
    <property type="match status" value="1"/>
</dbReference>
<gene>
    <name evidence="4" type="ORF">KYI77_21090</name>
</gene>
<dbReference type="Pfam" id="PF00535">
    <property type="entry name" value="Glycos_transf_2"/>
    <property type="match status" value="1"/>
</dbReference>
<comment type="caution">
    <text evidence="4">The sequence shown here is derived from an EMBL/GenBank/DDBJ whole genome shotgun (WGS) entry which is preliminary data.</text>
</comment>
<protein>
    <submittedName>
        <fullName evidence="4">Glycosyltransferase</fullName>
        <ecNumber evidence="4">2.4.-.-</ecNumber>
    </submittedName>
</protein>
<dbReference type="AlphaFoldDB" id="A0AAE2ZFN7"/>
<reference evidence="4" key="1">
    <citation type="submission" date="2021-07" db="EMBL/GenBank/DDBJ databases">
        <authorList>
            <person name="Stanton E."/>
        </authorList>
    </citation>
    <scope>NUCLEOTIDE SEQUENCE</scope>
    <source>
        <strain evidence="4">2021EL-01139</strain>
    </source>
</reference>
<dbReference type="EC" id="2.4.-.-" evidence="4"/>
<organism evidence="4 5">
    <name type="scientific">Providencia rettgeri</name>
    <dbReference type="NCBI Taxonomy" id="587"/>
    <lineage>
        <taxon>Bacteria</taxon>
        <taxon>Pseudomonadati</taxon>
        <taxon>Pseudomonadota</taxon>
        <taxon>Gammaproteobacteria</taxon>
        <taxon>Enterobacterales</taxon>
        <taxon>Morganellaceae</taxon>
        <taxon>Providencia</taxon>
    </lineage>
</organism>
<dbReference type="RefSeq" id="WP_165880461.1">
    <property type="nucleotide sequence ID" value="NZ_JAAOIA010000028.1"/>
</dbReference>
<accession>A0AAE2ZFN7</accession>
<dbReference type="PANTHER" id="PTHR22916">
    <property type="entry name" value="GLYCOSYLTRANSFERASE"/>
    <property type="match status" value="1"/>
</dbReference>
<sequence>MVHDNKNYIFSIIIPVYNRENSIMMLLDELLKQTPSNVEFVIVNDGSTDCTLAYINEVVAKSGKISQVKVITHQKNLGVSAARNTGLEHATGHYIGFIDSDDMVTSNYFEVLLPILSSFEYDIISFNFTYQNKVMESSQDGSKLEGVFTASYWHLVSRVYQRKLFKDKRFEVSRRYEDVILLPYIFINAKSIKHIPCVLYHYIQTSESITQKVKISDIDDLYFALNKALHFIDTHANPEEIKLFIIYLVKVMMLIRKYIRKSNGYYAYNAEFYSMARKIIFITEKYNFSADLNIRKLKYAKIDFYVSKIKYWMNPKKKVR</sequence>